<reference evidence="3" key="2">
    <citation type="submission" date="2015-01" db="EMBL/GenBank/DDBJ databases">
        <title>Evolutionary Origins and Diversification of the Mycorrhizal Mutualists.</title>
        <authorList>
            <consortium name="DOE Joint Genome Institute"/>
            <consortium name="Mycorrhizal Genomics Consortium"/>
            <person name="Kohler A."/>
            <person name="Kuo A."/>
            <person name="Nagy L.G."/>
            <person name="Floudas D."/>
            <person name="Copeland A."/>
            <person name="Barry K.W."/>
            <person name="Cichocki N."/>
            <person name="Veneault-Fourrey C."/>
            <person name="LaButti K."/>
            <person name="Lindquist E.A."/>
            <person name="Lipzen A."/>
            <person name="Lundell T."/>
            <person name="Morin E."/>
            <person name="Murat C."/>
            <person name="Riley R."/>
            <person name="Ohm R."/>
            <person name="Sun H."/>
            <person name="Tunlid A."/>
            <person name="Henrissat B."/>
            <person name="Grigoriev I.V."/>
            <person name="Hibbett D.S."/>
            <person name="Martin F."/>
        </authorList>
    </citation>
    <scope>NUCLEOTIDE SEQUENCE [LARGE SCALE GENOMIC DNA]</scope>
    <source>
        <strain evidence="3">Marx 270</strain>
    </source>
</reference>
<organism evidence="2 3">
    <name type="scientific">Pisolithus tinctorius Marx 270</name>
    <dbReference type="NCBI Taxonomy" id="870435"/>
    <lineage>
        <taxon>Eukaryota</taxon>
        <taxon>Fungi</taxon>
        <taxon>Dikarya</taxon>
        <taxon>Basidiomycota</taxon>
        <taxon>Agaricomycotina</taxon>
        <taxon>Agaricomycetes</taxon>
        <taxon>Agaricomycetidae</taxon>
        <taxon>Boletales</taxon>
        <taxon>Sclerodermatineae</taxon>
        <taxon>Pisolithaceae</taxon>
        <taxon>Pisolithus</taxon>
    </lineage>
</organism>
<proteinExistence type="predicted"/>
<dbReference type="EMBL" id="KN831965">
    <property type="protein sequence ID" value="KIO05928.1"/>
    <property type="molecule type" value="Genomic_DNA"/>
</dbReference>
<dbReference type="HOGENOM" id="CLU_2794959_0_0_1"/>
<dbReference type="InParanoid" id="A0A0C3JA77"/>
<keyword evidence="3" id="KW-1185">Reference proteome</keyword>
<gene>
    <name evidence="2" type="ORF">M404DRAFT_999649</name>
</gene>
<protein>
    <submittedName>
        <fullName evidence="2">Uncharacterized protein</fullName>
    </submittedName>
</protein>
<reference evidence="2 3" key="1">
    <citation type="submission" date="2014-04" db="EMBL/GenBank/DDBJ databases">
        <authorList>
            <consortium name="DOE Joint Genome Institute"/>
            <person name="Kuo A."/>
            <person name="Kohler A."/>
            <person name="Costa M.D."/>
            <person name="Nagy L.G."/>
            <person name="Floudas D."/>
            <person name="Copeland A."/>
            <person name="Barry K.W."/>
            <person name="Cichocki N."/>
            <person name="Veneault-Fourrey C."/>
            <person name="LaButti K."/>
            <person name="Lindquist E.A."/>
            <person name="Lipzen A."/>
            <person name="Lundell T."/>
            <person name="Morin E."/>
            <person name="Murat C."/>
            <person name="Sun H."/>
            <person name="Tunlid A."/>
            <person name="Henrissat B."/>
            <person name="Grigoriev I.V."/>
            <person name="Hibbett D.S."/>
            <person name="Martin F."/>
            <person name="Nordberg H.P."/>
            <person name="Cantor M.N."/>
            <person name="Hua S.X."/>
        </authorList>
    </citation>
    <scope>NUCLEOTIDE SEQUENCE [LARGE SCALE GENOMIC DNA]</scope>
    <source>
        <strain evidence="2 3">Marx 270</strain>
    </source>
</reference>
<feature type="region of interest" description="Disordered" evidence="1">
    <location>
        <begin position="1"/>
        <end position="40"/>
    </location>
</feature>
<evidence type="ECO:0000256" key="1">
    <source>
        <dbReference type="SAM" id="MobiDB-lite"/>
    </source>
</evidence>
<accession>A0A0C3JA77</accession>
<dbReference type="AlphaFoldDB" id="A0A0C3JA77"/>
<dbReference type="Proteomes" id="UP000054217">
    <property type="component" value="Unassembled WGS sequence"/>
</dbReference>
<sequence length="68" mass="7637">MDSAFHRFGGSSLAVSDQHRSSISTQRSKHTVCGSQPPTHMRFVSMKVPQRWKFRGVNDVTTDNNSSK</sequence>
<name>A0A0C3JA77_PISTI</name>
<evidence type="ECO:0000313" key="2">
    <source>
        <dbReference type="EMBL" id="KIO05928.1"/>
    </source>
</evidence>
<evidence type="ECO:0000313" key="3">
    <source>
        <dbReference type="Proteomes" id="UP000054217"/>
    </source>
</evidence>